<evidence type="ECO:0000256" key="6">
    <source>
        <dbReference type="SAM" id="MobiDB-lite"/>
    </source>
</evidence>
<keyword evidence="5" id="KW-0539">Nucleus</keyword>
<evidence type="ECO:0000256" key="5">
    <source>
        <dbReference type="ARBA" id="ARBA00023242"/>
    </source>
</evidence>
<evidence type="ECO:0000256" key="3">
    <source>
        <dbReference type="ARBA" id="ARBA00022771"/>
    </source>
</evidence>
<dbReference type="GO" id="GO:0008270">
    <property type="term" value="F:zinc ion binding"/>
    <property type="evidence" value="ECO:0007669"/>
    <property type="project" value="UniProtKB-KW"/>
</dbReference>
<sequence>MKLCLVNNSTRHTDPTNLSIHILLQSTPQYPIQIDFTMTNKSKKHRKSSPPPQSLPSSENEQPTELDSTTPGSTQPSKSQQLTDEEELKKAQRLHQNSHSQCYAHYNLPQLSDQLDKNGRRMIAFPCKTCGARIHRPTYDSSPTNLSKHVAACLKKQLDVKQSHKLAAVGVSGTGDIDPREVPQLCAIWCAETARPFSALGEDAHRHILHPTVVKHLPTQKALSRDIGMLYTAVQEDFIASLKNHRGAMYLGLDAWQSPNGFYIIGTVIYRLLQGEDGDFQLEAMPLDFVRLKERHTGVYLAETVRLIVQKFGVQNKICAIVTDNSSNNKSMIEQISRFKWARFRGEMNWVRCFAHILNLIVQVILRPFGSHKKKNNTDHEDSENDSENDCDPDDADLQIKPFDKDGCDSDSEDEGEDTGDKSEIAANLINDDELELESDDINNLSDEGDSDIYTTQSCKETLGKFRAITRKLKKSPNSKALFVELCEEKNCTKPHNVERDVRTRWNSTLVQLTSIQRCSKAILEWQKDKRHGISRLYHISQTDLDLARDMVNILEPFYEITHMISTRGGAQISQVVVFIDQITGHLSTAISDQQDVYPAALRNACRAGLQLTNKYYTLTDCSPLYRIAMILHPSFKDEYFKLAQWKPEWIAEAIRVMREMWENQYKPQVPPTTTKPNPRPKPQTGVLAGLSGASEARTGNMATDPLNMWLNGGLTLDDEGQPVDPLKWWIQQGRAGNTHGGLLQMALDVLSCPATTVDVERSFNFGRDYFLVRRHRLSDTSVTRGMTVSFYSKNGKIPSGVLRKWKLEKM</sequence>
<evidence type="ECO:0000259" key="7">
    <source>
        <dbReference type="Pfam" id="PF05699"/>
    </source>
</evidence>
<keyword evidence="9" id="KW-1185">Reference proteome</keyword>
<comment type="subcellular location">
    <subcellularLocation>
        <location evidence="1">Nucleus</location>
    </subcellularLocation>
</comment>
<feature type="compositionally biased region" description="Acidic residues" evidence="6">
    <location>
        <begin position="381"/>
        <end position="397"/>
    </location>
</feature>
<gene>
    <name evidence="8" type="ORF">PGT21_050199</name>
</gene>
<evidence type="ECO:0000256" key="2">
    <source>
        <dbReference type="ARBA" id="ARBA00022723"/>
    </source>
</evidence>
<feature type="region of interest" description="Disordered" evidence="6">
    <location>
        <begin position="40"/>
        <end position="96"/>
    </location>
</feature>
<accession>A0A5B0PKC6</accession>
<feature type="compositionally biased region" description="Polar residues" evidence="6">
    <location>
        <begin position="65"/>
        <end position="82"/>
    </location>
</feature>
<proteinExistence type="predicted"/>
<dbReference type="InterPro" id="IPR008906">
    <property type="entry name" value="HATC_C_dom"/>
</dbReference>
<comment type="caution">
    <text evidence="8">The sequence shown here is derived from an EMBL/GenBank/DDBJ whole genome shotgun (WGS) entry which is preliminary data.</text>
</comment>
<evidence type="ECO:0000313" key="9">
    <source>
        <dbReference type="Proteomes" id="UP000324748"/>
    </source>
</evidence>
<name>A0A5B0PKC6_PUCGR</name>
<dbReference type="Pfam" id="PF05699">
    <property type="entry name" value="Dimer_Tnp_hAT"/>
    <property type="match status" value="1"/>
</dbReference>
<dbReference type="SUPFAM" id="SSF53098">
    <property type="entry name" value="Ribonuclease H-like"/>
    <property type="match status" value="1"/>
</dbReference>
<dbReference type="InterPro" id="IPR012337">
    <property type="entry name" value="RNaseH-like_sf"/>
</dbReference>
<organism evidence="8 9">
    <name type="scientific">Puccinia graminis f. sp. tritici</name>
    <dbReference type="NCBI Taxonomy" id="56615"/>
    <lineage>
        <taxon>Eukaryota</taxon>
        <taxon>Fungi</taxon>
        <taxon>Dikarya</taxon>
        <taxon>Basidiomycota</taxon>
        <taxon>Pucciniomycotina</taxon>
        <taxon>Pucciniomycetes</taxon>
        <taxon>Pucciniales</taxon>
        <taxon>Pucciniaceae</taxon>
        <taxon>Puccinia</taxon>
    </lineage>
</organism>
<keyword evidence="2" id="KW-0479">Metal-binding</keyword>
<keyword evidence="4" id="KW-0862">Zinc</keyword>
<dbReference type="EMBL" id="VSWC01000053">
    <property type="protein sequence ID" value="KAA1101516.1"/>
    <property type="molecule type" value="Genomic_DNA"/>
</dbReference>
<feature type="domain" description="HAT C-terminal dimerisation" evidence="7">
    <location>
        <begin position="717"/>
        <end position="783"/>
    </location>
</feature>
<reference evidence="8 9" key="1">
    <citation type="submission" date="2019-05" db="EMBL/GenBank/DDBJ databases">
        <title>Emergence of the Ug99 lineage of the wheat stem rust pathogen through somatic hybridization.</title>
        <authorList>
            <person name="Li F."/>
            <person name="Upadhyaya N.M."/>
            <person name="Sperschneider J."/>
            <person name="Matny O."/>
            <person name="Nguyen-Phuc H."/>
            <person name="Mago R."/>
            <person name="Raley C."/>
            <person name="Miller M.E."/>
            <person name="Silverstein K.A.T."/>
            <person name="Henningsen E."/>
            <person name="Hirsch C.D."/>
            <person name="Visser B."/>
            <person name="Pretorius Z.A."/>
            <person name="Steffenson B.J."/>
            <person name="Schwessinger B."/>
            <person name="Dodds P.N."/>
            <person name="Figueroa M."/>
        </authorList>
    </citation>
    <scope>NUCLEOTIDE SEQUENCE [LARGE SCALE GENOMIC DNA]</scope>
    <source>
        <strain evidence="8">21-0</strain>
    </source>
</reference>
<feature type="region of interest" description="Disordered" evidence="6">
    <location>
        <begin position="374"/>
        <end position="424"/>
    </location>
</feature>
<evidence type="ECO:0000313" key="8">
    <source>
        <dbReference type="EMBL" id="KAA1101516.1"/>
    </source>
</evidence>
<dbReference type="PANTHER" id="PTHR46481">
    <property type="entry name" value="ZINC FINGER BED DOMAIN-CONTAINING PROTEIN 4"/>
    <property type="match status" value="1"/>
</dbReference>
<evidence type="ECO:0000256" key="4">
    <source>
        <dbReference type="ARBA" id="ARBA00022833"/>
    </source>
</evidence>
<dbReference type="AlphaFoldDB" id="A0A5B0PKC6"/>
<dbReference type="GO" id="GO:0005634">
    <property type="term" value="C:nucleus"/>
    <property type="evidence" value="ECO:0007669"/>
    <property type="project" value="UniProtKB-SubCell"/>
</dbReference>
<dbReference type="InterPro" id="IPR052035">
    <property type="entry name" value="ZnF_BED_domain_contain"/>
</dbReference>
<protein>
    <recommendedName>
        <fullName evidence="7">HAT C-terminal dimerisation domain-containing protein</fullName>
    </recommendedName>
</protein>
<feature type="compositionally biased region" description="Acidic residues" evidence="6">
    <location>
        <begin position="409"/>
        <end position="418"/>
    </location>
</feature>
<dbReference type="PANTHER" id="PTHR46481:SF10">
    <property type="entry name" value="ZINC FINGER BED DOMAIN-CONTAINING PROTEIN 39"/>
    <property type="match status" value="1"/>
</dbReference>
<evidence type="ECO:0000256" key="1">
    <source>
        <dbReference type="ARBA" id="ARBA00004123"/>
    </source>
</evidence>
<dbReference type="GO" id="GO:0046983">
    <property type="term" value="F:protein dimerization activity"/>
    <property type="evidence" value="ECO:0007669"/>
    <property type="project" value="InterPro"/>
</dbReference>
<dbReference type="OrthoDB" id="2506324at2759"/>
<dbReference type="Proteomes" id="UP000324748">
    <property type="component" value="Unassembled WGS sequence"/>
</dbReference>
<keyword evidence="3" id="KW-0863">Zinc-finger</keyword>